<proteinExistence type="predicted"/>
<dbReference type="SUPFAM" id="SSF82607">
    <property type="entry name" value="YbaB-like"/>
    <property type="match status" value="1"/>
</dbReference>
<protein>
    <recommendedName>
        <fullName evidence="3">YbaB/EbfC DNA-binding family protein</fullName>
    </recommendedName>
</protein>
<accession>A0A9W6RXU5</accession>
<name>A0A9W6RXU5_9ACTN</name>
<evidence type="ECO:0000313" key="1">
    <source>
        <dbReference type="EMBL" id="GLY83643.1"/>
    </source>
</evidence>
<dbReference type="EMBL" id="BSTK01000002">
    <property type="protein sequence ID" value="GLY83643.1"/>
    <property type="molecule type" value="Genomic_DNA"/>
</dbReference>
<evidence type="ECO:0000313" key="2">
    <source>
        <dbReference type="Proteomes" id="UP001165074"/>
    </source>
</evidence>
<comment type="caution">
    <text evidence="1">The sequence shown here is derived from an EMBL/GenBank/DDBJ whole genome shotgun (WGS) entry which is preliminary data.</text>
</comment>
<dbReference type="GO" id="GO:0003677">
    <property type="term" value="F:DNA binding"/>
    <property type="evidence" value="ECO:0007669"/>
    <property type="project" value="InterPro"/>
</dbReference>
<organism evidence="1 2">
    <name type="scientific">Actinoallomurus iriomotensis</name>
    <dbReference type="NCBI Taxonomy" id="478107"/>
    <lineage>
        <taxon>Bacteria</taxon>
        <taxon>Bacillati</taxon>
        <taxon>Actinomycetota</taxon>
        <taxon>Actinomycetes</taxon>
        <taxon>Streptosporangiales</taxon>
        <taxon>Thermomonosporaceae</taxon>
        <taxon>Actinoallomurus</taxon>
    </lineage>
</organism>
<reference evidence="1" key="1">
    <citation type="submission" date="2023-03" db="EMBL/GenBank/DDBJ databases">
        <title>Actinoallomurus iriomotensis NBRC 103684.</title>
        <authorList>
            <person name="Ichikawa N."/>
            <person name="Sato H."/>
            <person name="Tonouchi N."/>
        </authorList>
    </citation>
    <scope>NUCLEOTIDE SEQUENCE</scope>
    <source>
        <strain evidence="1">NBRC 103684</strain>
    </source>
</reference>
<dbReference type="AlphaFoldDB" id="A0A9W6RXU5"/>
<dbReference type="Gene3D" id="3.30.1310.10">
    <property type="entry name" value="Nucleoid-associated protein YbaB-like domain"/>
    <property type="match status" value="1"/>
</dbReference>
<dbReference type="InterPro" id="IPR036894">
    <property type="entry name" value="YbaB-like_sf"/>
</dbReference>
<dbReference type="Proteomes" id="UP001165074">
    <property type="component" value="Unassembled WGS sequence"/>
</dbReference>
<dbReference type="RefSeq" id="WP_285568175.1">
    <property type="nucleotide sequence ID" value="NZ_BSTK01000002.1"/>
</dbReference>
<dbReference type="InterPro" id="IPR004401">
    <property type="entry name" value="YbaB/EbfC"/>
</dbReference>
<keyword evidence="2" id="KW-1185">Reference proteome</keyword>
<evidence type="ECO:0008006" key="3">
    <source>
        <dbReference type="Google" id="ProtNLM"/>
    </source>
</evidence>
<sequence>MSEFGDLANMDIDRLLRISEEYSAKVQEMQERSADLKGHAESKDRRIKVTCTVDGGITDIDIDPRAMRMPAANFAETLKTLIHEANADLQRQLSELMTETYGAEANPLAFKENQKEAHERVEAAAAMFDRTLEDAMTELSRISKQLGL</sequence>
<dbReference type="Pfam" id="PF02575">
    <property type="entry name" value="YbaB_DNA_bd"/>
    <property type="match status" value="1"/>
</dbReference>
<gene>
    <name evidence="1" type="ORF">Airi02_015720</name>
</gene>